<reference evidence="1" key="1">
    <citation type="journal article" date="2021" name="Proc. Natl. Acad. Sci. U.S.A.">
        <title>A Catalog of Tens of Thousands of Viruses from Human Metagenomes Reveals Hidden Associations with Chronic Diseases.</title>
        <authorList>
            <person name="Tisza M.J."/>
            <person name="Buck C.B."/>
        </authorList>
    </citation>
    <scope>NUCLEOTIDE SEQUENCE</scope>
    <source>
        <strain evidence="1">Ctsf32</strain>
    </source>
</reference>
<dbReference type="EMBL" id="BK015882">
    <property type="protein sequence ID" value="DAD71469.1"/>
    <property type="molecule type" value="Genomic_DNA"/>
</dbReference>
<accession>A0A8S5LN18</accession>
<name>A0A8S5LN18_9CAUD</name>
<organism evidence="1">
    <name type="scientific">Siphoviridae sp. ctsf32</name>
    <dbReference type="NCBI Taxonomy" id="2827594"/>
    <lineage>
        <taxon>Viruses</taxon>
        <taxon>Duplodnaviria</taxon>
        <taxon>Heunggongvirae</taxon>
        <taxon>Uroviricota</taxon>
        <taxon>Caudoviricetes</taxon>
    </lineage>
</organism>
<protein>
    <submittedName>
        <fullName evidence="1">Uncharacterized protein</fullName>
    </submittedName>
</protein>
<proteinExistence type="predicted"/>
<sequence>MVETDVLKKLFKAFPNSIINHSLEFVADVNPRVNSYFRLSDCDSEEDVQAKVLEWLSRDAYKSTHYRTNKKNEEVHKYHLDGINSFLGTEFTPEDVAVIYQELGNCINHKKTLEFIRSGYKMALIKYSIFASMEMQENDRSI</sequence>
<evidence type="ECO:0000313" key="1">
    <source>
        <dbReference type="EMBL" id="DAD71469.1"/>
    </source>
</evidence>